<evidence type="ECO:0000313" key="3">
    <source>
        <dbReference type="EMBL" id="GJN24780.1"/>
    </source>
</evidence>
<feature type="compositionally biased region" description="Acidic residues" evidence="1">
    <location>
        <begin position="299"/>
        <end position="309"/>
    </location>
</feature>
<dbReference type="EMBL" id="BQKI01000077">
    <property type="protein sequence ID" value="GJN24780.1"/>
    <property type="molecule type" value="Genomic_DNA"/>
</dbReference>
<organism evidence="3 4">
    <name type="scientific">Eleusine coracana subsp. coracana</name>
    <dbReference type="NCBI Taxonomy" id="191504"/>
    <lineage>
        <taxon>Eukaryota</taxon>
        <taxon>Viridiplantae</taxon>
        <taxon>Streptophyta</taxon>
        <taxon>Embryophyta</taxon>
        <taxon>Tracheophyta</taxon>
        <taxon>Spermatophyta</taxon>
        <taxon>Magnoliopsida</taxon>
        <taxon>Liliopsida</taxon>
        <taxon>Poales</taxon>
        <taxon>Poaceae</taxon>
        <taxon>PACMAD clade</taxon>
        <taxon>Chloridoideae</taxon>
        <taxon>Cynodonteae</taxon>
        <taxon>Eleusininae</taxon>
        <taxon>Eleusine</taxon>
    </lineage>
</organism>
<dbReference type="InterPro" id="IPR046533">
    <property type="entry name" value="DUF6598"/>
</dbReference>
<feature type="compositionally biased region" description="Acidic residues" evidence="1">
    <location>
        <begin position="42"/>
        <end position="68"/>
    </location>
</feature>
<evidence type="ECO:0000313" key="4">
    <source>
        <dbReference type="Proteomes" id="UP001054889"/>
    </source>
</evidence>
<accession>A0AAV5ERC1</accession>
<dbReference type="PANTHER" id="PTHR33065">
    <property type="entry name" value="OS07G0486400 PROTEIN"/>
    <property type="match status" value="1"/>
</dbReference>
<evidence type="ECO:0000259" key="2">
    <source>
        <dbReference type="Pfam" id="PF20241"/>
    </source>
</evidence>
<evidence type="ECO:0000256" key="1">
    <source>
        <dbReference type="SAM" id="MobiDB-lite"/>
    </source>
</evidence>
<dbReference type="Pfam" id="PF20241">
    <property type="entry name" value="DUF6598"/>
    <property type="match status" value="2"/>
</dbReference>
<dbReference type="Proteomes" id="UP001054889">
    <property type="component" value="Unassembled WGS sequence"/>
</dbReference>
<feature type="region of interest" description="Disordered" evidence="1">
    <location>
        <begin position="272"/>
        <end position="339"/>
    </location>
</feature>
<sequence>MEVDVGGVDSAESLMPVRGKKRPASPGAYSTDGDASSMSTTIDDDWDVSDWDSQEEEENDDEEEDVDENQVRVNSAATFDCSDNCVCHPLELLQLIDLKIAGYHYGQPGPAKIFGFFAVRDQIEPLRNYVYKREVDNYEAVSVKPKTVASLRLAEPIYLECVPVVVNDGDYALPLADVLNRDAFSVRVRVADIPWIKELLAAVSPRRYIQLQRRVAAVRRHFMVHGGPPRRYDAFHMILHSVWLRRLNIRILGLTPSPSFPWECREMEVDVSRDESAESLTPGRGKKRPASPEKHSSDGDDSSMSDTIDDDWKFSNWDSKEEEENEHDEEDMDANQGTCRPFTVDEFPRLSSDHFVQTDTIYARKDLHRRGPSPLSLFRPFNDPVITRKSNHWFGYEYQLSDESEIRVNNAGTFDCSSNCVCYPLELLQFIDLKIAGYHHSQPGRAKIFGFFAVRDKIEPLRNYVYNREIDNYEAVSVKPKTATVTVEIVRAPACALDMKLHARTSGFNDVICLFQGVAEVGRKVSSVVAVLRRSHLDLWLEGSSMDNSLSQKLSGEVWKCRFDAYYQGTDYKEVKLDAFTIISVKVTWKALKSY</sequence>
<reference evidence="3" key="2">
    <citation type="submission" date="2021-12" db="EMBL/GenBank/DDBJ databases">
        <title>Resequencing data analysis of finger millet.</title>
        <authorList>
            <person name="Hatakeyama M."/>
            <person name="Aluri S."/>
            <person name="Balachadran M.T."/>
            <person name="Sivarajan S.R."/>
            <person name="Poveda L."/>
            <person name="Shimizu-Inatsugi R."/>
            <person name="Schlapbach R."/>
            <person name="Sreeman S.M."/>
            <person name="Shimizu K.K."/>
        </authorList>
    </citation>
    <scope>NUCLEOTIDE SEQUENCE</scope>
</reference>
<feature type="compositionally biased region" description="Acidic residues" evidence="1">
    <location>
        <begin position="320"/>
        <end position="333"/>
    </location>
</feature>
<dbReference type="AlphaFoldDB" id="A0AAV5ERC1"/>
<feature type="domain" description="DUF6598" evidence="2">
    <location>
        <begin position="427"/>
        <end position="479"/>
    </location>
</feature>
<dbReference type="PANTHER" id="PTHR33065:SF96">
    <property type="entry name" value="DUF6598 DOMAIN-CONTAINING PROTEIN"/>
    <property type="match status" value="1"/>
</dbReference>
<reference evidence="3" key="1">
    <citation type="journal article" date="2018" name="DNA Res.">
        <title>Multiple hybrid de novo genome assembly of finger millet, an orphan allotetraploid crop.</title>
        <authorList>
            <person name="Hatakeyama M."/>
            <person name="Aluri S."/>
            <person name="Balachadran M.T."/>
            <person name="Sivarajan S.R."/>
            <person name="Patrignani A."/>
            <person name="Gruter S."/>
            <person name="Poveda L."/>
            <person name="Shimizu-Inatsugi R."/>
            <person name="Baeten J."/>
            <person name="Francoijs K.J."/>
            <person name="Nataraja K.N."/>
            <person name="Reddy Y.A.N."/>
            <person name="Phadnis S."/>
            <person name="Ravikumar R.L."/>
            <person name="Schlapbach R."/>
            <person name="Sreeman S.M."/>
            <person name="Shimizu K.K."/>
        </authorList>
    </citation>
    <scope>NUCLEOTIDE SEQUENCE</scope>
</reference>
<keyword evidence="4" id="KW-1185">Reference proteome</keyword>
<name>A0AAV5ERC1_ELECO</name>
<proteinExistence type="predicted"/>
<gene>
    <name evidence="3" type="primary">gb12543</name>
    <name evidence="3" type="ORF">PR202_gb12543</name>
</gene>
<feature type="domain" description="DUF6598" evidence="2">
    <location>
        <begin position="92"/>
        <end position="151"/>
    </location>
</feature>
<comment type="caution">
    <text evidence="3">The sequence shown here is derived from an EMBL/GenBank/DDBJ whole genome shotgun (WGS) entry which is preliminary data.</text>
</comment>
<protein>
    <recommendedName>
        <fullName evidence="2">DUF6598 domain-containing protein</fullName>
    </recommendedName>
</protein>
<feature type="region of interest" description="Disordered" evidence="1">
    <location>
        <begin position="1"/>
        <end position="69"/>
    </location>
</feature>